<keyword evidence="4" id="KW-1185">Reference proteome</keyword>
<dbReference type="OrthoDB" id="260091at2759"/>
<protein>
    <recommendedName>
        <fullName evidence="2">Cytochrome b5 heme-binding domain-containing protein</fullName>
    </recommendedName>
</protein>
<feature type="region of interest" description="Disordered" evidence="1">
    <location>
        <begin position="315"/>
        <end position="336"/>
    </location>
</feature>
<feature type="compositionally biased region" description="Low complexity" evidence="1">
    <location>
        <begin position="315"/>
        <end position="327"/>
    </location>
</feature>
<dbReference type="SUPFAM" id="SSF55856">
    <property type="entry name" value="Cytochrome b5-like heme/steroid binding domain"/>
    <property type="match status" value="1"/>
</dbReference>
<evidence type="ECO:0000256" key="1">
    <source>
        <dbReference type="SAM" id="MobiDB-lite"/>
    </source>
</evidence>
<feature type="domain" description="Cytochrome b5 heme-binding" evidence="2">
    <location>
        <begin position="218"/>
        <end position="293"/>
    </location>
</feature>
<evidence type="ECO:0000313" key="4">
    <source>
        <dbReference type="Proteomes" id="UP000604825"/>
    </source>
</evidence>
<dbReference type="EMBL" id="CAJGYO010000005">
    <property type="protein sequence ID" value="CAD6231223.1"/>
    <property type="molecule type" value="Genomic_DNA"/>
</dbReference>
<evidence type="ECO:0000313" key="3">
    <source>
        <dbReference type="EMBL" id="CAD6231223.1"/>
    </source>
</evidence>
<accession>A0A811P294</accession>
<dbReference type="GO" id="GO:0016717">
    <property type="term" value="F:oxidoreductase activity, acting on paired donors, with oxidation of a pair of donors resulting in the reduction of molecular oxygen to two molecules of water"/>
    <property type="evidence" value="ECO:0007669"/>
    <property type="project" value="TreeGrafter"/>
</dbReference>
<sequence length="336" mass="36705">MGLVSRRCRREWVSLLAFYCIAALNHPPPRPPDGPTQSFRHITAKTQITTYALSVERDDPERDDREIRDLSRRRCVRPAGHRAPRNWLLNSAGHGGPLLLVLSSKRSEHQVPPLPETQTSHQSHLLTDRCSRTSGGGGPSSHLAPSLSPDPCNITLLHCDSQIQSTHIASLVAADALAAIDHPIWSVVIQSPDGMVAVKGPAAMEDTKKASEKTKPDMRRVTSAEMARHCVEGDVWVAVQGKVYDVTAWLPHHPGGDLPLLSLAGQDVTDAFVAYHPASAWRVLDRYRVATLSDYAVSEVSRDYRRLVAASSPRRASSTARATAAPPRSAPWPSCC</sequence>
<dbReference type="PRINTS" id="PR00363">
    <property type="entry name" value="CYTOCHROMEB5"/>
</dbReference>
<gene>
    <name evidence="3" type="ORF">NCGR_LOCUS21336</name>
</gene>
<proteinExistence type="predicted"/>
<dbReference type="Gene3D" id="3.10.120.10">
    <property type="entry name" value="Cytochrome b5-like heme/steroid binding domain"/>
    <property type="match status" value="1"/>
</dbReference>
<feature type="region of interest" description="Disordered" evidence="1">
    <location>
        <begin position="106"/>
        <end position="145"/>
    </location>
</feature>
<organism evidence="3 4">
    <name type="scientific">Miscanthus lutarioriparius</name>
    <dbReference type="NCBI Taxonomy" id="422564"/>
    <lineage>
        <taxon>Eukaryota</taxon>
        <taxon>Viridiplantae</taxon>
        <taxon>Streptophyta</taxon>
        <taxon>Embryophyta</taxon>
        <taxon>Tracheophyta</taxon>
        <taxon>Spermatophyta</taxon>
        <taxon>Magnoliopsida</taxon>
        <taxon>Liliopsida</taxon>
        <taxon>Poales</taxon>
        <taxon>Poaceae</taxon>
        <taxon>PACMAD clade</taxon>
        <taxon>Panicoideae</taxon>
        <taxon>Andropogonodae</taxon>
        <taxon>Andropogoneae</taxon>
        <taxon>Saccharinae</taxon>
        <taxon>Miscanthus</taxon>
    </lineage>
</organism>
<dbReference type="Pfam" id="PF00173">
    <property type="entry name" value="Cyt-b5"/>
    <property type="match status" value="1"/>
</dbReference>
<dbReference type="PANTHER" id="PTHR19353">
    <property type="entry name" value="FATTY ACID DESATURASE 2"/>
    <property type="match status" value="1"/>
</dbReference>
<dbReference type="InterPro" id="IPR001199">
    <property type="entry name" value="Cyt_B5-like_heme/steroid-bd"/>
</dbReference>
<dbReference type="InterPro" id="IPR012171">
    <property type="entry name" value="Fatty_acid_desaturase"/>
</dbReference>
<dbReference type="Proteomes" id="UP000604825">
    <property type="component" value="Unassembled WGS sequence"/>
</dbReference>
<name>A0A811P294_9POAL</name>
<dbReference type="AlphaFoldDB" id="A0A811P294"/>
<dbReference type="SMART" id="SM01117">
    <property type="entry name" value="Cyt-b5"/>
    <property type="match status" value="1"/>
</dbReference>
<reference evidence="3" key="1">
    <citation type="submission" date="2020-10" db="EMBL/GenBank/DDBJ databases">
        <authorList>
            <person name="Han B."/>
            <person name="Lu T."/>
            <person name="Zhao Q."/>
            <person name="Huang X."/>
            <person name="Zhao Y."/>
        </authorList>
    </citation>
    <scope>NUCLEOTIDE SEQUENCE</scope>
</reference>
<dbReference type="PANTHER" id="PTHR19353:SF67">
    <property type="entry name" value="CYTOCHROME B5 HEME-BINDING DOMAIN-CONTAINING PROTEIN"/>
    <property type="match status" value="1"/>
</dbReference>
<comment type="caution">
    <text evidence="3">The sequence shown here is derived from an EMBL/GenBank/DDBJ whole genome shotgun (WGS) entry which is preliminary data.</text>
</comment>
<dbReference type="PROSITE" id="PS50255">
    <property type="entry name" value="CYTOCHROME_B5_2"/>
    <property type="match status" value="1"/>
</dbReference>
<evidence type="ECO:0000259" key="2">
    <source>
        <dbReference type="PROSITE" id="PS50255"/>
    </source>
</evidence>
<dbReference type="InterPro" id="IPR036400">
    <property type="entry name" value="Cyt_B5-like_heme/steroid_sf"/>
</dbReference>
<dbReference type="GO" id="GO:0016020">
    <property type="term" value="C:membrane"/>
    <property type="evidence" value="ECO:0007669"/>
    <property type="project" value="TreeGrafter"/>
</dbReference>
<feature type="compositionally biased region" description="Polar residues" evidence="1">
    <location>
        <begin position="116"/>
        <end position="125"/>
    </location>
</feature>
<dbReference type="GO" id="GO:0006629">
    <property type="term" value="P:lipid metabolic process"/>
    <property type="evidence" value="ECO:0007669"/>
    <property type="project" value="TreeGrafter"/>
</dbReference>